<name>A0A1T5EEK1_9SPHI</name>
<organism evidence="2 3">
    <name type="scientific">Daejeonella lutea</name>
    <dbReference type="NCBI Taxonomy" id="572036"/>
    <lineage>
        <taxon>Bacteria</taxon>
        <taxon>Pseudomonadati</taxon>
        <taxon>Bacteroidota</taxon>
        <taxon>Sphingobacteriia</taxon>
        <taxon>Sphingobacteriales</taxon>
        <taxon>Sphingobacteriaceae</taxon>
        <taxon>Daejeonella</taxon>
    </lineage>
</organism>
<evidence type="ECO:0000313" key="3">
    <source>
        <dbReference type="Proteomes" id="UP000189981"/>
    </source>
</evidence>
<dbReference type="InterPro" id="IPR019861">
    <property type="entry name" value="PorP/SprF_Bacteroidetes"/>
</dbReference>
<feature type="chain" id="PRO_5012662357" evidence="1">
    <location>
        <begin position="22"/>
        <end position="307"/>
    </location>
</feature>
<dbReference type="EMBL" id="FUYR01000003">
    <property type="protein sequence ID" value="SKB82269.1"/>
    <property type="molecule type" value="Genomic_DNA"/>
</dbReference>
<evidence type="ECO:0000256" key="1">
    <source>
        <dbReference type="SAM" id="SignalP"/>
    </source>
</evidence>
<sequence length="307" mass="33388">MVRFLRAIIFSLGLLTIAADAANAQQNAMYSQYVFNTLAYNPAYAGSRNVFSATALYRNQWSGIKGAPTTATLTADAPFKGDKIGLGIQLINDELGVTKTTGAALSGAYRITMQNDAKLSFGLQGSISKFAANFTSLDLGSGGNDPIYQQDINKVLYNFGSGIYYSTERLYIGVSVLDMLNNRLGEDASEARQSGHAYVATGYVFPLSEDFNLKTAVLLKGVKGAPVQADLNLTLWIKDILAIGGEYRTSADISGSMEVRVTPQVRLGYAYDRSTTSLKSFNTGSHEFMIRYVFSFDQSNALSPRYF</sequence>
<proteinExistence type="predicted"/>
<gene>
    <name evidence="2" type="ORF">SAMN05661099_2937</name>
</gene>
<dbReference type="Pfam" id="PF11751">
    <property type="entry name" value="PorP_SprF"/>
    <property type="match status" value="1"/>
</dbReference>
<evidence type="ECO:0000313" key="2">
    <source>
        <dbReference type="EMBL" id="SKB82269.1"/>
    </source>
</evidence>
<dbReference type="AlphaFoldDB" id="A0A1T5EEK1"/>
<feature type="signal peptide" evidence="1">
    <location>
        <begin position="1"/>
        <end position="21"/>
    </location>
</feature>
<dbReference type="RefSeq" id="WP_079703451.1">
    <property type="nucleotide sequence ID" value="NZ_FUYR01000003.1"/>
</dbReference>
<dbReference type="OrthoDB" id="1493187at2"/>
<keyword evidence="3" id="KW-1185">Reference proteome</keyword>
<dbReference type="NCBIfam" id="TIGR03519">
    <property type="entry name" value="T9SS_PorP_fam"/>
    <property type="match status" value="1"/>
</dbReference>
<keyword evidence="1" id="KW-0732">Signal</keyword>
<reference evidence="3" key="1">
    <citation type="submission" date="2017-02" db="EMBL/GenBank/DDBJ databases">
        <authorList>
            <person name="Varghese N."/>
            <person name="Submissions S."/>
        </authorList>
    </citation>
    <scope>NUCLEOTIDE SEQUENCE [LARGE SCALE GENOMIC DNA]</scope>
    <source>
        <strain evidence="3">DSM 22385</strain>
    </source>
</reference>
<dbReference type="STRING" id="572036.SAMN05661099_2937"/>
<protein>
    <submittedName>
        <fullName evidence="2">Type IX secretion system membrane protein, PorP/SprF family</fullName>
    </submittedName>
</protein>
<dbReference type="Proteomes" id="UP000189981">
    <property type="component" value="Unassembled WGS sequence"/>
</dbReference>
<accession>A0A1T5EEK1</accession>